<keyword evidence="8" id="KW-1185">Reference proteome</keyword>
<dbReference type="CDD" id="cd00685">
    <property type="entry name" value="Trans_IPPS_HT"/>
    <property type="match status" value="1"/>
</dbReference>
<dbReference type="EMBL" id="JABMCI010000065">
    <property type="protein sequence ID" value="NUU17907.1"/>
    <property type="molecule type" value="Genomic_DNA"/>
</dbReference>
<sequence length="355" mass="39076">MAHDERLVARVLADARDLVRGEIAELVLRRRATGYGPLYDLVADYPLREGKGLRPAICLSAAIAAGGRTEQALGSATALELLHNGFLVHDDIEDASTFRRGRATLFADRGVPVAINVGDATNILSVGVLLENVSTVGVRKALLVLREFERMARESVEGQAIELDWIAAGTFDLEDRDYVRMVYKKTCWYTVIAPLRIGVICGSPPGEGRPTEDELLDLVALGFHAGVAFQITDDVLNLVADEGAYGKESAGDLWEGKRTVMLLHFLRTVGAADRERALRLLTVARPDKDAGEVAWLAAAMEREGSIDHGRALAQRYSRKALELESRVLGPSRDDDSADYRHFLREMLHYVIDRTL</sequence>
<dbReference type="AlphaFoldDB" id="A0A7Y6A1F2"/>
<dbReference type="InterPro" id="IPR033749">
    <property type="entry name" value="Polyprenyl_synt_CS"/>
</dbReference>
<dbReference type="SUPFAM" id="SSF48576">
    <property type="entry name" value="Terpenoid synthases"/>
    <property type="match status" value="1"/>
</dbReference>
<keyword evidence="5" id="KW-0460">Magnesium</keyword>
<reference evidence="7 8" key="1">
    <citation type="submission" date="2020-05" db="EMBL/GenBank/DDBJ databases">
        <title>Genome Sequencing of Type Strains.</title>
        <authorList>
            <person name="Lemaire J.F."/>
            <person name="Inderbitzin P."/>
            <person name="Gregorio O.A."/>
            <person name="Collins S.B."/>
            <person name="Wespe N."/>
            <person name="Knight-Connoni V."/>
        </authorList>
    </citation>
    <scope>NUCLEOTIDE SEQUENCE [LARGE SCALE GENOMIC DNA]</scope>
    <source>
        <strain evidence="7 8">ATCC 25174</strain>
    </source>
</reference>
<dbReference type="GO" id="GO:0004659">
    <property type="term" value="F:prenyltransferase activity"/>
    <property type="evidence" value="ECO:0007669"/>
    <property type="project" value="InterPro"/>
</dbReference>
<evidence type="ECO:0000256" key="5">
    <source>
        <dbReference type="ARBA" id="ARBA00022842"/>
    </source>
</evidence>
<evidence type="ECO:0000256" key="1">
    <source>
        <dbReference type="ARBA" id="ARBA00001946"/>
    </source>
</evidence>
<dbReference type="PROSITE" id="PS00723">
    <property type="entry name" value="POLYPRENYL_SYNTHASE_1"/>
    <property type="match status" value="1"/>
</dbReference>
<organism evidence="7 8">
    <name type="scientific">Cellulomonas humilata</name>
    <dbReference type="NCBI Taxonomy" id="144055"/>
    <lineage>
        <taxon>Bacteria</taxon>
        <taxon>Bacillati</taxon>
        <taxon>Actinomycetota</taxon>
        <taxon>Actinomycetes</taxon>
        <taxon>Micrococcales</taxon>
        <taxon>Cellulomonadaceae</taxon>
        <taxon>Cellulomonas</taxon>
    </lineage>
</organism>
<protein>
    <submittedName>
        <fullName evidence="7">Polyprenyl synthetase family protein</fullName>
    </submittedName>
</protein>
<evidence type="ECO:0000256" key="4">
    <source>
        <dbReference type="ARBA" id="ARBA00022723"/>
    </source>
</evidence>
<comment type="cofactor">
    <cofactor evidence="1">
        <name>Mg(2+)</name>
        <dbReference type="ChEBI" id="CHEBI:18420"/>
    </cofactor>
</comment>
<keyword evidence="3 6" id="KW-0808">Transferase</keyword>
<evidence type="ECO:0000313" key="7">
    <source>
        <dbReference type="EMBL" id="NUU17907.1"/>
    </source>
</evidence>
<name>A0A7Y6A1F2_9CELL</name>
<dbReference type="Proteomes" id="UP000565724">
    <property type="component" value="Unassembled WGS sequence"/>
</dbReference>
<dbReference type="RefSeq" id="WP_175347862.1">
    <property type="nucleotide sequence ID" value="NZ_JABMCI010000065.1"/>
</dbReference>
<dbReference type="SFLD" id="SFLDS00005">
    <property type="entry name" value="Isoprenoid_Synthase_Type_I"/>
    <property type="match status" value="1"/>
</dbReference>
<dbReference type="PANTHER" id="PTHR12001">
    <property type="entry name" value="GERANYLGERANYL PYROPHOSPHATE SYNTHASE"/>
    <property type="match status" value="1"/>
</dbReference>
<proteinExistence type="inferred from homology"/>
<dbReference type="GO" id="GO:0008299">
    <property type="term" value="P:isoprenoid biosynthetic process"/>
    <property type="evidence" value="ECO:0007669"/>
    <property type="project" value="InterPro"/>
</dbReference>
<accession>A0A7Y6A1F2</accession>
<dbReference type="InterPro" id="IPR000092">
    <property type="entry name" value="Polyprenyl_synt"/>
</dbReference>
<evidence type="ECO:0000256" key="3">
    <source>
        <dbReference type="ARBA" id="ARBA00022679"/>
    </source>
</evidence>
<dbReference type="PANTHER" id="PTHR12001:SF85">
    <property type="entry name" value="SHORT CHAIN ISOPRENYL DIPHOSPHATE SYNTHASE"/>
    <property type="match status" value="1"/>
</dbReference>
<keyword evidence="4" id="KW-0479">Metal-binding</keyword>
<evidence type="ECO:0000313" key="8">
    <source>
        <dbReference type="Proteomes" id="UP000565724"/>
    </source>
</evidence>
<dbReference type="InterPro" id="IPR008949">
    <property type="entry name" value="Isoprenoid_synthase_dom_sf"/>
</dbReference>
<comment type="similarity">
    <text evidence="2 6">Belongs to the FPP/GGPP synthase family.</text>
</comment>
<dbReference type="Gene3D" id="1.10.600.10">
    <property type="entry name" value="Farnesyl Diphosphate Synthase"/>
    <property type="match status" value="1"/>
</dbReference>
<evidence type="ECO:0000256" key="6">
    <source>
        <dbReference type="RuleBase" id="RU004466"/>
    </source>
</evidence>
<gene>
    <name evidence="7" type="ORF">HP550_11670</name>
</gene>
<dbReference type="GO" id="GO:0046872">
    <property type="term" value="F:metal ion binding"/>
    <property type="evidence" value="ECO:0007669"/>
    <property type="project" value="UniProtKB-KW"/>
</dbReference>
<comment type="caution">
    <text evidence="7">The sequence shown here is derived from an EMBL/GenBank/DDBJ whole genome shotgun (WGS) entry which is preliminary data.</text>
</comment>
<dbReference type="Pfam" id="PF00348">
    <property type="entry name" value="polyprenyl_synt"/>
    <property type="match status" value="1"/>
</dbReference>
<evidence type="ECO:0000256" key="2">
    <source>
        <dbReference type="ARBA" id="ARBA00006706"/>
    </source>
</evidence>